<dbReference type="InterPro" id="IPR027417">
    <property type="entry name" value="P-loop_NTPase"/>
</dbReference>
<name>A0ABR3B354_PHYBL</name>
<reference evidence="1 2" key="1">
    <citation type="submission" date="2024-04" db="EMBL/GenBank/DDBJ databases">
        <title>Symmetric and asymmetric DNA N6-adenine methylation regulates different biological responses in Mucorales.</title>
        <authorList>
            <consortium name="Lawrence Berkeley National Laboratory"/>
            <person name="Lax C."/>
            <person name="Mondo S.J."/>
            <person name="Osorio-Concepcion M."/>
            <person name="Muszewska A."/>
            <person name="Corrochano-Luque M."/>
            <person name="Gutierrez G."/>
            <person name="Riley R."/>
            <person name="Lipzen A."/>
            <person name="Guo J."/>
            <person name="Hundley H."/>
            <person name="Amirebrahimi M."/>
            <person name="Ng V."/>
            <person name="Lorenzo-Gutierrez D."/>
            <person name="Binder U."/>
            <person name="Yang J."/>
            <person name="Song Y."/>
            <person name="Canovas D."/>
            <person name="Navarro E."/>
            <person name="Freitag M."/>
            <person name="Gabaldon T."/>
            <person name="Grigoriev I.V."/>
            <person name="Corrochano L.M."/>
            <person name="Nicolas F.E."/>
            <person name="Garre V."/>
        </authorList>
    </citation>
    <scope>NUCLEOTIDE SEQUENCE [LARGE SCALE GENOMIC DNA]</scope>
    <source>
        <strain evidence="1 2">L51</strain>
    </source>
</reference>
<comment type="caution">
    <text evidence="1">The sequence shown here is derived from an EMBL/GenBank/DDBJ whole genome shotgun (WGS) entry which is preliminary data.</text>
</comment>
<evidence type="ECO:0008006" key="3">
    <source>
        <dbReference type="Google" id="ProtNLM"/>
    </source>
</evidence>
<sequence length="193" mass="22253">MSFLWKYINKIPHQSALQLRTRSFEKELVDLPEEARSIIDNVQLHWGDCIEFVGAPGTGKSPRMIKLAQLVASDSSQVVFVDFDCRIHLQPFENQYLYQPQDEAERYGVILGLRRWLSENTDSVVGWVFVDGWLDQELKRELVSCQAMWGFILVTSRQHTQIGSRVSTDSSVSTVRRHNQQIEVVFLETLLLA</sequence>
<organism evidence="1 2">
    <name type="scientific">Phycomyces blakesleeanus</name>
    <dbReference type="NCBI Taxonomy" id="4837"/>
    <lineage>
        <taxon>Eukaryota</taxon>
        <taxon>Fungi</taxon>
        <taxon>Fungi incertae sedis</taxon>
        <taxon>Mucoromycota</taxon>
        <taxon>Mucoromycotina</taxon>
        <taxon>Mucoromycetes</taxon>
        <taxon>Mucorales</taxon>
        <taxon>Phycomycetaceae</taxon>
        <taxon>Phycomyces</taxon>
    </lineage>
</organism>
<accession>A0ABR3B354</accession>
<evidence type="ECO:0000313" key="2">
    <source>
        <dbReference type="Proteomes" id="UP001448207"/>
    </source>
</evidence>
<dbReference type="Proteomes" id="UP001448207">
    <property type="component" value="Unassembled WGS sequence"/>
</dbReference>
<protein>
    <recommendedName>
        <fullName evidence="3">ATP-binding protein</fullName>
    </recommendedName>
</protein>
<gene>
    <name evidence="1" type="ORF">J3Q64DRAFT_1832301</name>
</gene>
<keyword evidence="2" id="KW-1185">Reference proteome</keyword>
<evidence type="ECO:0000313" key="1">
    <source>
        <dbReference type="EMBL" id="KAL0088678.1"/>
    </source>
</evidence>
<dbReference type="EMBL" id="JBCLYO010000005">
    <property type="protein sequence ID" value="KAL0088678.1"/>
    <property type="molecule type" value="Genomic_DNA"/>
</dbReference>
<dbReference type="SUPFAM" id="SSF52540">
    <property type="entry name" value="P-loop containing nucleoside triphosphate hydrolases"/>
    <property type="match status" value="1"/>
</dbReference>
<proteinExistence type="predicted"/>